<dbReference type="AlphaFoldDB" id="A0A0C9RWQ7"/>
<accession>A0A0C9RWQ7</accession>
<evidence type="ECO:0000313" key="2">
    <source>
        <dbReference type="EMBL" id="JAG82018.1"/>
    </source>
</evidence>
<gene>
    <name evidence="2" type="ORF">g.12845</name>
</gene>
<feature type="region of interest" description="Disordered" evidence="1">
    <location>
        <begin position="81"/>
        <end position="106"/>
    </location>
</feature>
<feature type="compositionally biased region" description="Basic and acidic residues" evidence="1">
    <location>
        <begin position="82"/>
        <end position="98"/>
    </location>
</feature>
<sequence>MACGPWVWTRGDSCRSDMRHDLEQPGTVASDKPRSLVAVSVGGHEMGRKIHLCQMNFFASQVLRHPSEVAGEYDLAPSSRTRWQEDRLEKPGRGEETANCRAQNRQ</sequence>
<dbReference type="EMBL" id="GBYB01012251">
    <property type="protein sequence ID" value="JAG82018.1"/>
    <property type="molecule type" value="Transcribed_RNA"/>
</dbReference>
<proteinExistence type="predicted"/>
<protein>
    <submittedName>
        <fullName evidence="2">Uncharacterized protein</fullName>
    </submittedName>
</protein>
<organism evidence="2">
    <name type="scientific">Fopius arisanus</name>
    <dbReference type="NCBI Taxonomy" id="64838"/>
    <lineage>
        <taxon>Eukaryota</taxon>
        <taxon>Metazoa</taxon>
        <taxon>Ecdysozoa</taxon>
        <taxon>Arthropoda</taxon>
        <taxon>Hexapoda</taxon>
        <taxon>Insecta</taxon>
        <taxon>Pterygota</taxon>
        <taxon>Neoptera</taxon>
        <taxon>Endopterygota</taxon>
        <taxon>Hymenoptera</taxon>
        <taxon>Apocrita</taxon>
        <taxon>Ichneumonoidea</taxon>
        <taxon>Braconidae</taxon>
        <taxon>Opiinae</taxon>
        <taxon>Fopius</taxon>
    </lineage>
</organism>
<reference evidence="2" key="1">
    <citation type="submission" date="2015-01" db="EMBL/GenBank/DDBJ databases">
        <title>Transcriptome Assembly of Fopius arisanus.</title>
        <authorList>
            <person name="Geib S."/>
        </authorList>
    </citation>
    <scope>NUCLEOTIDE SEQUENCE</scope>
</reference>
<evidence type="ECO:0000256" key="1">
    <source>
        <dbReference type="SAM" id="MobiDB-lite"/>
    </source>
</evidence>
<name>A0A0C9RWQ7_9HYME</name>